<dbReference type="GO" id="GO:0000049">
    <property type="term" value="F:tRNA binding"/>
    <property type="evidence" value="ECO:0007669"/>
    <property type="project" value="UniProtKB-KW"/>
</dbReference>
<dbReference type="InterPro" id="IPR008513">
    <property type="entry name" value="tRNA(Met)_cyd_acetate_ligase"/>
</dbReference>
<name>A0A1I0AZM1_9FIRM</name>
<feature type="binding site" evidence="2">
    <location>
        <position position="204"/>
    </location>
    <ligand>
        <name>ATP</name>
        <dbReference type="ChEBI" id="CHEBI:30616"/>
    </ligand>
</feature>
<dbReference type="EC" id="6.3.4.-" evidence="2"/>
<comment type="similarity">
    <text evidence="2">Belongs to the TmcAL family.</text>
</comment>
<feature type="binding site" evidence="2">
    <location>
        <begin position="19"/>
        <end position="32"/>
    </location>
    <ligand>
        <name>ATP</name>
        <dbReference type="ChEBI" id="CHEBI:30616"/>
    </ligand>
</feature>
<dbReference type="OrthoDB" id="9769796at2"/>
<dbReference type="HAMAP" id="MF_01539">
    <property type="entry name" value="TmcAL"/>
    <property type="match status" value="1"/>
</dbReference>
<evidence type="ECO:0000256" key="2">
    <source>
        <dbReference type="HAMAP-Rule" id="MF_01539"/>
    </source>
</evidence>
<keyword evidence="2" id="KW-0436">Ligase</keyword>
<dbReference type="RefSeq" id="WP_092477299.1">
    <property type="nucleotide sequence ID" value="NZ_FOHN01000006.1"/>
</dbReference>
<comment type="catalytic activity">
    <reaction evidence="2">
        <text>cytidine(34) in elongator tRNA(Met) + acetate + ATP = N(4)-acetylcytidine(34) in elongator tRNA(Met) + AMP + diphosphate</text>
        <dbReference type="Rhea" id="RHEA:58144"/>
        <dbReference type="Rhea" id="RHEA-COMP:10693"/>
        <dbReference type="Rhea" id="RHEA-COMP:10694"/>
        <dbReference type="ChEBI" id="CHEBI:30089"/>
        <dbReference type="ChEBI" id="CHEBI:30616"/>
        <dbReference type="ChEBI" id="CHEBI:33019"/>
        <dbReference type="ChEBI" id="CHEBI:74900"/>
        <dbReference type="ChEBI" id="CHEBI:82748"/>
        <dbReference type="ChEBI" id="CHEBI:456215"/>
    </reaction>
</comment>
<dbReference type="EMBL" id="FOHN01000006">
    <property type="protein sequence ID" value="SES99911.1"/>
    <property type="molecule type" value="Genomic_DNA"/>
</dbReference>
<keyword evidence="2" id="KW-0694">RNA-binding</keyword>
<dbReference type="GO" id="GO:0005524">
    <property type="term" value="F:ATP binding"/>
    <property type="evidence" value="ECO:0007669"/>
    <property type="project" value="UniProtKB-KW"/>
</dbReference>
<dbReference type="STRING" id="29364.SAMN04487772_106113"/>
<keyword evidence="2" id="KW-0820">tRNA-binding</keyword>
<keyword evidence="3" id="KW-0808">Transferase</keyword>
<feature type="binding site" evidence="2">
    <location>
        <position position="114"/>
    </location>
    <ligand>
        <name>ATP</name>
        <dbReference type="ChEBI" id="CHEBI:30616"/>
    </ligand>
</feature>
<organism evidence="3 4">
    <name type="scientific">[Clostridium] polysaccharolyticum</name>
    <dbReference type="NCBI Taxonomy" id="29364"/>
    <lineage>
        <taxon>Bacteria</taxon>
        <taxon>Bacillati</taxon>
        <taxon>Bacillota</taxon>
        <taxon>Clostridia</taxon>
        <taxon>Lachnospirales</taxon>
        <taxon>Lachnospiraceae</taxon>
    </lineage>
</organism>
<keyword evidence="1 2" id="KW-0819">tRNA processing</keyword>
<dbReference type="NCBIfam" id="NF010191">
    <property type="entry name" value="PRK13670.1"/>
    <property type="match status" value="1"/>
</dbReference>
<dbReference type="GO" id="GO:0005737">
    <property type="term" value="C:cytoplasm"/>
    <property type="evidence" value="ECO:0007669"/>
    <property type="project" value="UniProtKB-SubCell"/>
</dbReference>
<comment type="caution">
    <text evidence="2">Lacks conserved residue(s) required for the propagation of feature annotation.</text>
</comment>
<gene>
    <name evidence="2" type="primary">tmcAL</name>
    <name evidence="3" type="ORF">SAMN04487772_106113</name>
</gene>
<keyword evidence="2" id="KW-0547">Nucleotide-binding</keyword>
<evidence type="ECO:0000256" key="1">
    <source>
        <dbReference type="ARBA" id="ARBA00022694"/>
    </source>
</evidence>
<dbReference type="InterPro" id="IPR014729">
    <property type="entry name" value="Rossmann-like_a/b/a_fold"/>
</dbReference>
<dbReference type="GO" id="GO:0006400">
    <property type="term" value="P:tRNA modification"/>
    <property type="evidence" value="ECO:0007669"/>
    <property type="project" value="UniProtKB-UniRule"/>
</dbReference>
<proteinExistence type="inferred from homology"/>
<dbReference type="GO" id="GO:0016740">
    <property type="term" value="F:transferase activity"/>
    <property type="evidence" value="ECO:0007669"/>
    <property type="project" value="UniProtKB-KW"/>
</dbReference>
<dbReference type="Gene3D" id="3.40.50.620">
    <property type="entry name" value="HUPs"/>
    <property type="match status" value="1"/>
</dbReference>
<comment type="function">
    <text evidence="2">Catalyzes the formation of N(4)-acetylcytidine (ac(4)C) at the wobble position of elongator tRNA(Met), using acetate and ATP as substrates. First activates an acetate ion to form acetyladenylate (Ac-AMP) and then transfers the acetyl group to tRNA to form ac(4)C34.</text>
</comment>
<keyword evidence="4" id="KW-1185">Reference proteome</keyword>
<reference evidence="3 4" key="1">
    <citation type="submission" date="2016-10" db="EMBL/GenBank/DDBJ databases">
        <authorList>
            <person name="de Groot N.N."/>
        </authorList>
    </citation>
    <scope>NUCLEOTIDE SEQUENCE [LARGE SCALE GENOMIC DNA]</scope>
    <source>
        <strain evidence="3 4">DSM 1801</strain>
    </source>
</reference>
<evidence type="ECO:0000313" key="3">
    <source>
        <dbReference type="EMBL" id="SES99911.1"/>
    </source>
</evidence>
<keyword evidence="2" id="KW-0067">ATP-binding</keyword>
<dbReference type="Pfam" id="PF05636">
    <property type="entry name" value="HIGH_NTase1"/>
    <property type="match status" value="1"/>
</dbReference>
<dbReference type="AlphaFoldDB" id="A0A1I0AZM1"/>
<dbReference type="GO" id="GO:0016879">
    <property type="term" value="F:ligase activity, forming carbon-nitrogen bonds"/>
    <property type="evidence" value="ECO:0007669"/>
    <property type="project" value="UniProtKB-UniRule"/>
</dbReference>
<dbReference type="PANTHER" id="PTHR37825">
    <property type="entry name" value="TRNA(MET) CYTIDINE ACETATE LIGASE"/>
    <property type="match status" value="1"/>
</dbReference>
<dbReference type="Proteomes" id="UP000199800">
    <property type="component" value="Unassembled WGS sequence"/>
</dbReference>
<sequence length="429" mass="47815">MSFNTVQTASASPLAVGIIAEYNPFHNGHLYQLNEAKRLSGAEFLVVVMSGSFVQRGVPAFLSKTSRTRMALENGADLVLELPVRYATGSAEYFSLGAVSLLENIGVIDCLCFGSESGATSEMKIIADLIQKNCDDFNNSIGKHLKSGLSYPAAREKTLINHCDSLSQVQIKELISSPNNILGIEYLKALSLLKSSIKPFTIKRKQTGYHDPSLSVENSKECAIHSASAIRASLEKNFFLPNIKQSVPESVYQILNNEKGYPVTSKMLSDMLYYAIASSTIEELASYQDVTYDLARTIKKSLNQFKDYEQFISVLKSKQFTYTRISRSLLHILLKMPAYSLKGLSSEEIAPYARILGFRRCASRLLKEIKQNCTIPMITKMADAKNMLSTASYEMLSQDVFSTSLYQRLVFQSFHQKEKNDIQTSPVIL</sequence>
<keyword evidence="2" id="KW-0963">Cytoplasm</keyword>
<protein>
    <recommendedName>
        <fullName evidence="2">tRNA(Met) cytidine acetate ligase</fullName>
        <ecNumber evidence="2">6.3.4.-</ecNumber>
    </recommendedName>
</protein>
<evidence type="ECO:0000313" key="4">
    <source>
        <dbReference type="Proteomes" id="UP000199800"/>
    </source>
</evidence>
<dbReference type="PANTHER" id="PTHR37825:SF1">
    <property type="entry name" value="TRNA(MET) CYTIDINE ACETATE LIGASE"/>
    <property type="match status" value="1"/>
</dbReference>
<accession>A0A1I0AZM1</accession>
<feature type="binding site" evidence="2">
    <location>
        <position position="179"/>
    </location>
    <ligand>
        <name>ATP</name>
        <dbReference type="ChEBI" id="CHEBI:30616"/>
    </ligand>
</feature>
<dbReference type="SUPFAM" id="SSF52374">
    <property type="entry name" value="Nucleotidylyl transferase"/>
    <property type="match status" value="1"/>
</dbReference>
<comment type="subcellular location">
    <subcellularLocation>
        <location evidence="2">Cytoplasm</location>
    </subcellularLocation>
</comment>